<reference evidence="2" key="1">
    <citation type="submission" date="2023-08" db="EMBL/GenBank/DDBJ databases">
        <authorList>
            <consortium name="Clinical and Environmental Microbiology Branch: Whole genome sequencing antimicrobial resistance pathogens in the healthcare setting"/>
        </authorList>
    </citation>
    <scope>NUCLEOTIDE SEQUENCE</scope>
    <source>
        <strain evidence="2">2023CJ-00293</strain>
    </source>
</reference>
<dbReference type="InterPro" id="IPR050678">
    <property type="entry name" value="DNA_Partitioning_ATPase"/>
</dbReference>
<protein>
    <submittedName>
        <fullName evidence="2">ParA family protein</fullName>
    </submittedName>
</protein>
<dbReference type="EMBL" id="ABLTIR010000023">
    <property type="protein sequence ID" value="EKZ1926521.1"/>
    <property type="molecule type" value="Genomic_DNA"/>
</dbReference>
<sequence>MITIVMANRKGGVGKSTLSVHLAWFIAYVMKKRVLFVDLDDQANSSATLIAHATGIKSTALFQQGDLPALEATEGNISLLQADPGLKKFFEGDLMMVGEFADKIETLSEGFDFCIIDTSPAWNRTHEAALFAADYFATPVDMESYAIQGLNEFLDNTRRVITFKKNSGRGLEFIGIVPNRVNNTSPAHKEKLEHLREAYKGLVTSKYIGNRTSIGEAIDEQIPVWKVEKSAAREAGKEMKLVFAELLQRVATRERAKVAA</sequence>
<comment type="caution">
    <text evidence="2">The sequence shown here is derived from an EMBL/GenBank/DDBJ whole genome shotgun (WGS) entry which is preliminary data.</text>
</comment>
<feature type="domain" description="AAA" evidence="1">
    <location>
        <begin position="3"/>
        <end position="163"/>
    </location>
</feature>
<accession>A0AAI9CJB7</accession>
<dbReference type="Gene3D" id="3.40.50.300">
    <property type="entry name" value="P-loop containing nucleotide triphosphate hydrolases"/>
    <property type="match status" value="1"/>
</dbReference>
<dbReference type="Pfam" id="PF13614">
    <property type="entry name" value="AAA_31"/>
    <property type="match status" value="1"/>
</dbReference>
<evidence type="ECO:0000259" key="1">
    <source>
        <dbReference type="Pfam" id="PF13614"/>
    </source>
</evidence>
<organism evidence="2 3">
    <name type="scientific">Stenotrophomonas maltophilia</name>
    <name type="common">Pseudomonas maltophilia</name>
    <name type="synonym">Xanthomonas maltophilia</name>
    <dbReference type="NCBI Taxonomy" id="40324"/>
    <lineage>
        <taxon>Bacteria</taxon>
        <taxon>Pseudomonadati</taxon>
        <taxon>Pseudomonadota</taxon>
        <taxon>Gammaproteobacteria</taxon>
        <taxon>Lysobacterales</taxon>
        <taxon>Lysobacteraceae</taxon>
        <taxon>Stenotrophomonas</taxon>
        <taxon>Stenotrophomonas maltophilia group</taxon>
    </lineage>
</organism>
<dbReference type="CDD" id="cd02042">
    <property type="entry name" value="ParAB_family"/>
    <property type="match status" value="1"/>
</dbReference>
<dbReference type="PANTHER" id="PTHR13696:SF99">
    <property type="entry name" value="COBYRINIC ACID AC-DIAMIDE SYNTHASE"/>
    <property type="match status" value="1"/>
</dbReference>
<dbReference type="SUPFAM" id="SSF52540">
    <property type="entry name" value="P-loop containing nucleoside triphosphate hydrolases"/>
    <property type="match status" value="1"/>
</dbReference>
<dbReference type="PANTHER" id="PTHR13696">
    <property type="entry name" value="P-LOOP CONTAINING NUCLEOSIDE TRIPHOSPHATE HYDROLASE"/>
    <property type="match status" value="1"/>
</dbReference>
<evidence type="ECO:0000313" key="3">
    <source>
        <dbReference type="Proteomes" id="UP001225498"/>
    </source>
</evidence>
<dbReference type="Proteomes" id="UP001225498">
    <property type="component" value="Unassembled WGS sequence"/>
</dbReference>
<gene>
    <name evidence="2" type="ORF">REH87_001518</name>
</gene>
<dbReference type="InterPro" id="IPR025669">
    <property type="entry name" value="AAA_dom"/>
</dbReference>
<proteinExistence type="predicted"/>
<dbReference type="AlphaFoldDB" id="A0AAI9CJB7"/>
<name>A0AAI9CJB7_STEMA</name>
<dbReference type="RefSeq" id="WP_049427394.1">
    <property type="nucleotide sequence ID" value="NZ_JAOCCB010000047.1"/>
</dbReference>
<evidence type="ECO:0000313" key="2">
    <source>
        <dbReference type="EMBL" id="EKZ1926521.1"/>
    </source>
</evidence>
<dbReference type="InterPro" id="IPR027417">
    <property type="entry name" value="P-loop_NTPase"/>
</dbReference>